<organism evidence="1 2">
    <name type="scientific">Haemophilus parainfluenzae</name>
    <dbReference type="NCBI Taxonomy" id="729"/>
    <lineage>
        <taxon>Bacteria</taxon>
        <taxon>Pseudomonadati</taxon>
        <taxon>Pseudomonadota</taxon>
        <taxon>Gammaproteobacteria</taxon>
        <taxon>Pasteurellales</taxon>
        <taxon>Pasteurellaceae</taxon>
        <taxon>Haemophilus</taxon>
    </lineage>
</organism>
<name>A0A377JIK3_HAEPA</name>
<dbReference type="EMBL" id="UGHY01000002">
    <property type="protein sequence ID" value="STP05579.1"/>
    <property type="molecule type" value="Genomic_DNA"/>
</dbReference>
<dbReference type="RefSeq" id="WP_115180346.1">
    <property type="nucleotide sequence ID" value="NZ_UGHY01000002.1"/>
</dbReference>
<accession>A0A377JIK3</accession>
<protein>
    <submittedName>
        <fullName evidence="1">Uncharacterized protein</fullName>
    </submittedName>
</protein>
<evidence type="ECO:0000313" key="1">
    <source>
        <dbReference type="EMBL" id="STP05579.1"/>
    </source>
</evidence>
<evidence type="ECO:0000313" key="2">
    <source>
        <dbReference type="Proteomes" id="UP000254186"/>
    </source>
</evidence>
<proteinExistence type="predicted"/>
<reference evidence="1 2" key="1">
    <citation type="submission" date="2018-06" db="EMBL/GenBank/DDBJ databases">
        <authorList>
            <consortium name="Pathogen Informatics"/>
            <person name="Doyle S."/>
        </authorList>
    </citation>
    <scope>NUCLEOTIDE SEQUENCE [LARGE SCALE GENOMIC DNA]</scope>
    <source>
        <strain evidence="1 2">NCTC10672</strain>
    </source>
</reference>
<sequence length="183" mass="20566">MQVYTNEPGNSAEATRKVGSTVGNKYLTTALDPEILGLSRNGKEYLGFVNSYLYQYLSDEPKMVIVPNSTNRDEVVVSKLNAVLMKLTLVNAFISENSDIADRINLGYLLKNENLRNQLKEGLMTQIQAARNETPSEEYLNLVADKLLSGEFKSTVEFYAQENEFAEQYKKGSMKDFTASSQH</sequence>
<gene>
    <name evidence="1" type="ORF">NCTC10672_01544</name>
</gene>
<dbReference type="Proteomes" id="UP000254186">
    <property type="component" value="Unassembled WGS sequence"/>
</dbReference>
<dbReference type="AlphaFoldDB" id="A0A377JIK3"/>